<dbReference type="InterPro" id="IPR004443">
    <property type="entry name" value="YjeF_N_dom"/>
</dbReference>
<feature type="binding site" evidence="1">
    <location>
        <position position="117"/>
    </location>
    <ligand>
        <name>K(+)</name>
        <dbReference type="ChEBI" id="CHEBI:29103"/>
    </ligand>
</feature>
<keyword evidence="1" id="KW-0630">Potassium</keyword>
<keyword evidence="1" id="KW-0479">Metal-binding</keyword>
<comment type="caution">
    <text evidence="1">Lacks conserved residue(s) required for the propagation of feature annotation.</text>
</comment>
<name>A0A540VM02_9CHLR</name>
<dbReference type="EC" id="5.1.99.6" evidence="1"/>
<evidence type="ECO:0000313" key="3">
    <source>
        <dbReference type="EMBL" id="TQE97772.1"/>
    </source>
</evidence>
<evidence type="ECO:0000313" key="4">
    <source>
        <dbReference type="Proteomes" id="UP000317371"/>
    </source>
</evidence>
<keyword evidence="1" id="KW-0547">Nucleotide-binding</keyword>
<dbReference type="EMBL" id="VIGC01000002">
    <property type="protein sequence ID" value="TQE97772.1"/>
    <property type="molecule type" value="Genomic_DNA"/>
</dbReference>
<feature type="domain" description="YjeF N-terminal" evidence="2">
    <location>
        <begin position="1"/>
        <end position="207"/>
    </location>
</feature>
<dbReference type="AlphaFoldDB" id="A0A540VM02"/>
<keyword evidence="1" id="KW-0520">NAD</keyword>
<keyword evidence="1" id="KW-0521">NADP</keyword>
<gene>
    <name evidence="1" type="primary">nnrE</name>
    <name evidence="3" type="ORF">FKZ61_01865</name>
</gene>
<keyword evidence="4" id="KW-1185">Reference proteome</keyword>
<dbReference type="Proteomes" id="UP000317371">
    <property type="component" value="Unassembled WGS sequence"/>
</dbReference>
<dbReference type="GO" id="GO:0031087">
    <property type="term" value="P:deadenylation-independent decapping of nuclear-transcribed mRNA"/>
    <property type="evidence" value="ECO:0007669"/>
    <property type="project" value="TreeGrafter"/>
</dbReference>
<dbReference type="GO" id="GO:0000932">
    <property type="term" value="C:P-body"/>
    <property type="evidence" value="ECO:0007669"/>
    <property type="project" value="TreeGrafter"/>
</dbReference>
<keyword evidence="1 3" id="KW-0413">Isomerase</keyword>
<dbReference type="HAMAP" id="MF_01966">
    <property type="entry name" value="NADHX_epimerase"/>
    <property type="match status" value="1"/>
</dbReference>
<comment type="catalytic activity">
    <reaction evidence="1">
        <text>(6R)-NADPHX = (6S)-NADPHX</text>
        <dbReference type="Rhea" id="RHEA:32227"/>
        <dbReference type="ChEBI" id="CHEBI:64076"/>
        <dbReference type="ChEBI" id="CHEBI:64077"/>
        <dbReference type="EC" id="5.1.99.6"/>
    </reaction>
</comment>
<dbReference type="OrthoDB" id="9806925at2"/>
<evidence type="ECO:0000256" key="1">
    <source>
        <dbReference type="HAMAP-Rule" id="MF_01966"/>
    </source>
</evidence>
<dbReference type="GO" id="GO:0033962">
    <property type="term" value="P:P-body assembly"/>
    <property type="evidence" value="ECO:0007669"/>
    <property type="project" value="TreeGrafter"/>
</dbReference>
<comment type="cofactor">
    <cofactor evidence="1">
        <name>K(+)</name>
        <dbReference type="ChEBI" id="CHEBI:29103"/>
    </cofactor>
    <text evidence="1">Binds 1 potassium ion per subunit.</text>
</comment>
<comment type="catalytic activity">
    <reaction evidence="1">
        <text>(6R)-NADHX = (6S)-NADHX</text>
        <dbReference type="Rhea" id="RHEA:32215"/>
        <dbReference type="ChEBI" id="CHEBI:64074"/>
        <dbReference type="ChEBI" id="CHEBI:64075"/>
        <dbReference type="EC" id="5.1.99.6"/>
    </reaction>
</comment>
<reference evidence="3 4" key="1">
    <citation type="submission" date="2019-06" db="EMBL/GenBank/DDBJ databases">
        <title>Genome sequence of Litorilinea aerophila BAA-2444.</title>
        <authorList>
            <person name="Maclea K.S."/>
            <person name="Maurais E.G."/>
            <person name="Iannazzi L.C."/>
        </authorList>
    </citation>
    <scope>NUCLEOTIDE SEQUENCE [LARGE SCALE GENOMIC DNA]</scope>
    <source>
        <strain evidence="3 4">ATCC BAA-2444</strain>
    </source>
</reference>
<protein>
    <recommendedName>
        <fullName evidence="1">NAD(P)H-hydrate epimerase</fullName>
        <ecNumber evidence="1">5.1.99.6</ecNumber>
    </recommendedName>
    <alternativeName>
        <fullName evidence="1">NAD(P)HX epimerase</fullName>
    </alternativeName>
</protein>
<feature type="binding site" evidence="1">
    <location>
        <begin position="121"/>
        <end position="127"/>
    </location>
    <ligand>
        <name>(6S)-NADPHX</name>
        <dbReference type="ChEBI" id="CHEBI:64076"/>
    </ligand>
</feature>
<comment type="caution">
    <text evidence="3">The sequence shown here is derived from an EMBL/GenBank/DDBJ whole genome shotgun (WGS) entry which is preliminary data.</text>
</comment>
<dbReference type="InterPro" id="IPR036652">
    <property type="entry name" value="YjeF_N_dom_sf"/>
</dbReference>
<feature type="binding site" evidence="1">
    <location>
        <begin position="52"/>
        <end position="56"/>
    </location>
    <ligand>
        <name>(6S)-NADPHX</name>
        <dbReference type="ChEBI" id="CHEBI:64076"/>
    </ligand>
</feature>
<dbReference type="Pfam" id="PF03853">
    <property type="entry name" value="YjeF_N"/>
    <property type="match status" value="1"/>
</dbReference>
<sequence>MREVDRIMVEEYGITLLQMMENAGRNLAWLALQWLDGDLVDRPIVVLAGRGNNGGGGLVAARHLANWGAWVQVLCSHPPDAYQGVPAQQLAILQAMEVPLAWAEEGWELPPCDLVVDALIGYGLKGDPRGRVRDLIQLANSSVAPILSLDVPSGLDADTGQGATPHIRAAATLTLALPKQGLLTPTGQALSGDLYLADISVPPGLYRRLGLEVPPLFSAGTVLPLTVVDGQALIQGGAGRTPWT</sequence>
<dbReference type="GO" id="GO:0052856">
    <property type="term" value="F:NAD(P)HX epimerase activity"/>
    <property type="evidence" value="ECO:0007669"/>
    <property type="project" value="UniProtKB-UniRule"/>
</dbReference>
<accession>A0A540VM02</accession>
<feature type="binding site" evidence="1">
    <location>
        <position position="153"/>
    </location>
    <ligand>
        <name>K(+)</name>
        <dbReference type="ChEBI" id="CHEBI:29103"/>
    </ligand>
</feature>
<evidence type="ECO:0000259" key="2">
    <source>
        <dbReference type="PROSITE" id="PS51385"/>
    </source>
</evidence>
<dbReference type="PANTHER" id="PTHR13612:SF0">
    <property type="entry name" value="ENHANCER OF MRNA-DECAPPING PROTEIN 3"/>
    <property type="match status" value="1"/>
</dbReference>
<feature type="binding site" evidence="1">
    <location>
        <position position="53"/>
    </location>
    <ligand>
        <name>K(+)</name>
        <dbReference type="ChEBI" id="CHEBI:29103"/>
    </ligand>
</feature>
<comment type="similarity">
    <text evidence="1">Belongs to the NnrE/AIBP family.</text>
</comment>
<dbReference type="Gene3D" id="3.40.50.10260">
    <property type="entry name" value="YjeF N-terminal domain"/>
    <property type="match status" value="1"/>
</dbReference>
<comment type="function">
    <text evidence="1">Catalyzes the epimerization of the S- and R-forms of NAD(P)HX, a damaged form of NAD(P)H that is a result of enzymatic or heat-dependent hydration. This is a prerequisite for the S-specific NAD(P)H-hydrate dehydratase to allow the repair of both epimers of NAD(P)HX.</text>
</comment>
<dbReference type="PROSITE" id="PS51385">
    <property type="entry name" value="YJEF_N"/>
    <property type="match status" value="1"/>
</dbReference>
<organism evidence="3 4">
    <name type="scientific">Litorilinea aerophila</name>
    <dbReference type="NCBI Taxonomy" id="1204385"/>
    <lineage>
        <taxon>Bacteria</taxon>
        <taxon>Bacillati</taxon>
        <taxon>Chloroflexota</taxon>
        <taxon>Caldilineae</taxon>
        <taxon>Caldilineales</taxon>
        <taxon>Caldilineaceae</taxon>
        <taxon>Litorilinea</taxon>
    </lineage>
</organism>
<dbReference type="PANTHER" id="PTHR13612">
    <property type="entry name" value="ENHANCER OF MRNA-DECAPPING PROTEIN 3"/>
    <property type="match status" value="1"/>
</dbReference>
<feature type="binding site" evidence="1">
    <location>
        <position position="150"/>
    </location>
    <ligand>
        <name>(6S)-NADPHX</name>
        <dbReference type="ChEBI" id="CHEBI:64076"/>
    </ligand>
</feature>
<dbReference type="InParanoid" id="A0A540VM02"/>
<dbReference type="GO" id="GO:0046872">
    <property type="term" value="F:metal ion binding"/>
    <property type="evidence" value="ECO:0007669"/>
    <property type="project" value="UniProtKB-KW"/>
</dbReference>
<proteinExistence type="inferred from homology"/>
<dbReference type="GO" id="GO:0000166">
    <property type="term" value="F:nucleotide binding"/>
    <property type="evidence" value="ECO:0007669"/>
    <property type="project" value="UniProtKB-KW"/>
</dbReference>
<dbReference type="SUPFAM" id="SSF64153">
    <property type="entry name" value="YjeF N-terminal domain-like"/>
    <property type="match status" value="1"/>
</dbReference>
<dbReference type="GO" id="GO:0003729">
    <property type="term" value="F:mRNA binding"/>
    <property type="evidence" value="ECO:0007669"/>
    <property type="project" value="TreeGrafter"/>
</dbReference>
<dbReference type="NCBIfam" id="TIGR00197">
    <property type="entry name" value="yjeF_nterm"/>
    <property type="match status" value="1"/>
</dbReference>